<protein>
    <recommendedName>
        <fullName evidence="4">F-box domain-containing protein</fullName>
    </recommendedName>
</protein>
<sequence>MRQHRYTLCDEKLEPSVTHVPQLRLPMPDNAAPLRAPGAASRSGAPLLGPGPITAPIHSWFTSPARTHPNAAQAKELPLHLIQLILTYLDNVADLARITRTSRLFYYMTLPRLYEHVTLHSYAEIRYNSENGRPEGYGNGSPFAMGLNTLVSRSFTDYVQSFRVVGEWREHDEDDYKQGRVPDNSMVLQIAVRAAVDKMKNLQAFAWELNTKPLNTIYQGLVSRSSTLTSFTLRSQTKRIPRPTTIISPMPNLKTLVVYDIDPLCYPDDISLLLFSAKKLENLKLHWSPRMREASEESVNLMGIFGRCIAAKSNLPIKRLSIWNLYARFMGDGLDRVIDESNQQEITVFNSMGSSDPMTVFLDDAWRTTNVKRVPENLKCFRSDHVDKEQAVIFGNFKGLERLYIVSRRSKDNSKTNSSVATPTTPSTATPGMTNGNTNAFAPTITDNQCRSIGGEYLAVIQSNHRTMRHLLLSDRWVVSDSALYKLCQSCPDLEQLGFRCSVPPLESLRQIMTLVPKLWALRMLVRPGTEFADMVASLDPEMHAFVMATEFWRPEYRNLKYIGLGDKLVYKLGGVVFPPKNAANVPEGRENSINARSAGPMRRMTIVGKEELDKIEIWGLDTDEFDPKYP</sequence>
<keyword evidence="3" id="KW-1185">Reference proteome</keyword>
<dbReference type="Proteomes" id="UP000663193">
    <property type="component" value="Chromosome 17"/>
</dbReference>
<dbReference type="VEuPathDB" id="FungiDB:JI435_161060"/>
<dbReference type="EMBL" id="CP069039">
    <property type="protein sequence ID" value="QRD04370.1"/>
    <property type="molecule type" value="Genomic_DNA"/>
</dbReference>
<organism evidence="2 3">
    <name type="scientific">Phaeosphaeria nodorum (strain SN15 / ATCC MYA-4574 / FGSC 10173)</name>
    <name type="common">Glume blotch fungus</name>
    <name type="synonym">Parastagonospora nodorum</name>
    <dbReference type="NCBI Taxonomy" id="321614"/>
    <lineage>
        <taxon>Eukaryota</taxon>
        <taxon>Fungi</taxon>
        <taxon>Dikarya</taxon>
        <taxon>Ascomycota</taxon>
        <taxon>Pezizomycotina</taxon>
        <taxon>Dothideomycetes</taxon>
        <taxon>Pleosporomycetidae</taxon>
        <taxon>Pleosporales</taxon>
        <taxon>Pleosporineae</taxon>
        <taxon>Phaeosphaeriaceae</taxon>
        <taxon>Parastagonospora</taxon>
    </lineage>
</organism>
<gene>
    <name evidence="2" type="ORF">JI435_161060</name>
</gene>
<evidence type="ECO:0000313" key="2">
    <source>
        <dbReference type="EMBL" id="QRD04370.1"/>
    </source>
</evidence>
<proteinExistence type="predicted"/>
<reference evidence="3" key="1">
    <citation type="journal article" date="2021" name="BMC Genomics">
        <title>Chromosome-level genome assembly and manually-curated proteome of model necrotroph Parastagonospora nodorum Sn15 reveals a genome-wide trove of candidate effector homologs, and redundancy of virulence-related functions within an accessory chromosome.</title>
        <authorList>
            <person name="Bertazzoni S."/>
            <person name="Jones D.A.B."/>
            <person name="Phan H.T."/>
            <person name="Tan K.-C."/>
            <person name="Hane J.K."/>
        </authorList>
    </citation>
    <scope>NUCLEOTIDE SEQUENCE [LARGE SCALE GENOMIC DNA]</scope>
    <source>
        <strain evidence="3">SN15 / ATCC MYA-4574 / FGSC 10173)</strain>
    </source>
</reference>
<name>A0A7U2I733_PHANO</name>
<dbReference type="InterPro" id="IPR032675">
    <property type="entry name" value="LRR_dom_sf"/>
</dbReference>
<dbReference type="OrthoDB" id="5311681at2759"/>
<dbReference type="AlphaFoldDB" id="A0A7U2I733"/>
<evidence type="ECO:0000313" key="3">
    <source>
        <dbReference type="Proteomes" id="UP000663193"/>
    </source>
</evidence>
<feature type="compositionally biased region" description="Low complexity" evidence="1">
    <location>
        <begin position="416"/>
        <end position="431"/>
    </location>
</feature>
<evidence type="ECO:0008006" key="4">
    <source>
        <dbReference type="Google" id="ProtNLM"/>
    </source>
</evidence>
<dbReference type="Gene3D" id="3.80.10.10">
    <property type="entry name" value="Ribonuclease Inhibitor"/>
    <property type="match status" value="1"/>
</dbReference>
<accession>A0A7U2I733</accession>
<evidence type="ECO:0000256" key="1">
    <source>
        <dbReference type="SAM" id="MobiDB-lite"/>
    </source>
</evidence>
<feature type="region of interest" description="Disordered" evidence="1">
    <location>
        <begin position="413"/>
        <end position="435"/>
    </location>
</feature>
<dbReference type="SUPFAM" id="SSF52047">
    <property type="entry name" value="RNI-like"/>
    <property type="match status" value="1"/>
</dbReference>